<dbReference type="FunFam" id="3.90.79.10:FF:000024">
    <property type="entry name" value="ADP-ribose pyrophosphatase"/>
    <property type="match status" value="1"/>
</dbReference>
<evidence type="ECO:0000313" key="4">
    <source>
        <dbReference type="EMBL" id="MBO8441039.1"/>
    </source>
</evidence>
<evidence type="ECO:0000256" key="1">
    <source>
        <dbReference type="ARBA" id="ARBA00001946"/>
    </source>
</evidence>
<feature type="domain" description="Nudix hydrolase" evidence="3">
    <location>
        <begin position="40"/>
        <end position="171"/>
    </location>
</feature>
<dbReference type="Proteomes" id="UP000823614">
    <property type="component" value="Unassembled WGS sequence"/>
</dbReference>
<dbReference type="PANTHER" id="PTHR11839:SF18">
    <property type="entry name" value="NUDIX HYDROLASE DOMAIN-CONTAINING PROTEIN"/>
    <property type="match status" value="1"/>
</dbReference>
<dbReference type="CDD" id="cd03424">
    <property type="entry name" value="NUDIX_ADPRase_Nudt5_UGPPase_Nudt14"/>
    <property type="match status" value="1"/>
</dbReference>
<dbReference type="GO" id="GO:0019693">
    <property type="term" value="P:ribose phosphate metabolic process"/>
    <property type="evidence" value="ECO:0007669"/>
    <property type="project" value="TreeGrafter"/>
</dbReference>
<dbReference type="PROSITE" id="PS51462">
    <property type="entry name" value="NUDIX"/>
    <property type="match status" value="1"/>
</dbReference>
<name>A0A9D9E8Q7_9LACO</name>
<protein>
    <submittedName>
        <fullName evidence="4">NUDIX hydrolase</fullName>
    </submittedName>
</protein>
<reference evidence="4" key="2">
    <citation type="journal article" date="2021" name="PeerJ">
        <title>Extensive microbial diversity within the chicken gut microbiome revealed by metagenomics and culture.</title>
        <authorList>
            <person name="Gilroy R."/>
            <person name="Ravi A."/>
            <person name="Getino M."/>
            <person name="Pursley I."/>
            <person name="Horton D.L."/>
            <person name="Alikhan N.F."/>
            <person name="Baker D."/>
            <person name="Gharbi K."/>
            <person name="Hall N."/>
            <person name="Watson M."/>
            <person name="Adriaenssens E.M."/>
            <person name="Foster-Nyarko E."/>
            <person name="Jarju S."/>
            <person name="Secka A."/>
            <person name="Antonio M."/>
            <person name="Oren A."/>
            <person name="Chaudhuri R.R."/>
            <person name="La Ragione R."/>
            <person name="Hildebrand F."/>
            <person name="Pallen M.J."/>
        </authorList>
    </citation>
    <scope>NUCLEOTIDE SEQUENCE</scope>
    <source>
        <strain evidence="4">C6-149</strain>
    </source>
</reference>
<gene>
    <name evidence="4" type="ORF">IAA89_01115</name>
</gene>
<sequence length="182" mass="20965">MKLNEKLVFDEEKYKGDLLNVRKLTVKLPNGCLATREIVKHADAVAILPITSDNKIILEKQWRSPINDVIVEIPAGKIDERDENPREAALRELNEEIGYESQDLQKICSFYTSPGFTDEYMTLYFAKNLVKVDNKLPKDFGENIELFECSIKEALKMIEQGNIKDGKTITAVYYFELLEKEK</sequence>
<dbReference type="GO" id="GO:0016787">
    <property type="term" value="F:hydrolase activity"/>
    <property type="evidence" value="ECO:0007669"/>
    <property type="project" value="UniProtKB-KW"/>
</dbReference>
<organism evidence="4 5">
    <name type="scientific">Candidatus Gallilactobacillus intestinavium</name>
    <dbReference type="NCBI Taxonomy" id="2840838"/>
    <lineage>
        <taxon>Bacteria</taxon>
        <taxon>Bacillati</taxon>
        <taxon>Bacillota</taxon>
        <taxon>Bacilli</taxon>
        <taxon>Lactobacillales</taxon>
        <taxon>Lactobacillaceae</taxon>
        <taxon>Lactobacillaceae incertae sedis</taxon>
        <taxon>Candidatus Gallilactobacillus</taxon>
    </lineage>
</organism>
<dbReference type="InterPro" id="IPR015797">
    <property type="entry name" value="NUDIX_hydrolase-like_dom_sf"/>
</dbReference>
<accession>A0A9D9E8Q7</accession>
<proteinExistence type="predicted"/>
<dbReference type="AlphaFoldDB" id="A0A9D9E8Q7"/>
<evidence type="ECO:0000313" key="5">
    <source>
        <dbReference type="Proteomes" id="UP000823614"/>
    </source>
</evidence>
<dbReference type="GO" id="GO:0005829">
    <property type="term" value="C:cytosol"/>
    <property type="evidence" value="ECO:0007669"/>
    <property type="project" value="TreeGrafter"/>
</dbReference>
<dbReference type="Gene3D" id="3.90.79.10">
    <property type="entry name" value="Nucleoside Triphosphate Pyrophosphohydrolase"/>
    <property type="match status" value="1"/>
</dbReference>
<dbReference type="GO" id="GO:0006753">
    <property type="term" value="P:nucleoside phosphate metabolic process"/>
    <property type="evidence" value="ECO:0007669"/>
    <property type="project" value="TreeGrafter"/>
</dbReference>
<dbReference type="InterPro" id="IPR000086">
    <property type="entry name" value="NUDIX_hydrolase_dom"/>
</dbReference>
<dbReference type="PANTHER" id="PTHR11839">
    <property type="entry name" value="UDP/ADP-SUGAR PYROPHOSPHATASE"/>
    <property type="match status" value="1"/>
</dbReference>
<dbReference type="SUPFAM" id="SSF55811">
    <property type="entry name" value="Nudix"/>
    <property type="match status" value="1"/>
</dbReference>
<reference evidence="4" key="1">
    <citation type="submission" date="2020-10" db="EMBL/GenBank/DDBJ databases">
        <authorList>
            <person name="Gilroy R."/>
        </authorList>
    </citation>
    <scope>NUCLEOTIDE SEQUENCE</scope>
    <source>
        <strain evidence="4">C6-149</strain>
    </source>
</reference>
<comment type="cofactor">
    <cofactor evidence="1">
        <name>Mg(2+)</name>
        <dbReference type="ChEBI" id="CHEBI:18420"/>
    </cofactor>
</comment>
<dbReference type="EMBL" id="JADIMP010000021">
    <property type="protein sequence ID" value="MBO8441039.1"/>
    <property type="molecule type" value="Genomic_DNA"/>
</dbReference>
<evidence type="ECO:0000259" key="3">
    <source>
        <dbReference type="PROSITE" id="PS51462"/>
    </source>
</evidence>
<dbReference type="Pfam" id="PF00293">
    <property type="entry name" value="NUDIX"/>
    <property type="match status" value="1"/>
</dbReference>
<keyword evidence="2 4" id="KW-0378">Hydrolase</keyword>
<evidence type="ECO:0000256" key="2">
    <source>
        <dbReference type="ARBA" id="ARBA00022801"/>
    </source>
</evidence>
<comment type="caution">
    <text evidence="4">The sequence shown here is derived from an EMBL/GenBank/DDBJ whole genome shotgun (WGS) entry which is preliminary data.</text>
</comment>